<dbReference type="AlphaFoldDB" id="A0AAJ1BAY3"/>
<evidence type="ECO:0000313" key="1">
    <source>
        <dbReference type="EMBL" id="MCG4617548.1"/>
    </source>
</evidence>
<gene>
    <name evidence="1" type="ORF">L0M99_03415</name>
</gene>
<dbReference type="EMBL" id="JAKNHJ010000005">
    <property type="protein sequence ID" value="MCG4617548.1"/>
    <property type="molecule type" value="Genomic_DNA"/>
</dbReference>
<proteinExistence type="predicted"/>
<organism evidence="1 2">
    <name type="scientific">Varibaculum cambriense</name>
    <dbReference type="NCBI Taxonomy" id="184870"/>
    <lineage>
        <taxon>Bacteria</taxon>
        <taxon>Bacillati</taxon>
        <taxon>Actinomycetota</taxon>
        <taxon>Actinomycetes</taxon>
        <taxon>Actinomycetales</taxon>
        <taxon>Actinomycetaceae</taxon>
        <taxon>Varibaculum</taxon>
    </lineage>
</organism>
<sequence length="109" mass="11898">MVSREYMDTLLDIQTTVMGLGNAVDYAQDLAKYLGYTLGKSEGYLRAATPEFLTKFPILIDEPIDKSIILAGDLETIASKLGKQITTIKKLIATARTLANSQEAGNVEK</sequence>
<comment type="caution">
    <text evidence="1">The sequence shown here is derived from an EMBL/GenBank/DDBJ whole genome shotgun (WGS) entry which is preliminary data.</text>
</comment>
<evidence type="ECO:0000313" key="2">
    <source>
        <dbReference type="Proteomes" id="UP001200537"/>
    </source>
</evidence>
<dbReference type="RefSeq" id="WP_238127778.1">
    <property type="nucleotide sequence ID" value="NZ_JAKNHJ010000005.1"/>
</dbReference>
<accession>A0AAJ1BAY3</accession>
<protein>
    <submittedName>
        <fullName evidence="1">Uncharacterized protein</fullName>
    </submittedName>
</protein>
<dbReference type="Proteomes" id="UP001200537">
    <property type="component" value="Unassembled WGS sequence"/>
</dbReference>
<reference evidence="1" key="1">
    <citation type="submission" date="2022-01" db="EMBL/GenBank/DDBJ databases">
        <title>Collection of gut derived symbiotic bacterial strains cultured from healthy donors.</title>
        <authorList>
            <person name="Lin H."/>
            <person name="Kohout C."/>
            <person name="Waligurski E."/>
            <person name="Pamer E.G."/>
        </authorList>
    </citation>
    <scope>NUCLEOTIDE SEQUENCE</scope>
    <source>
        <strain evidence="1">DFI.7.46</strain>
    </source>
</reference>
<name>A0AAJ1BAY3_9ACTO</name>